<dbReference type="AlphaFoldDB" id="A0A0N5ANI9"/>
<name>A0A0N5ANI9_9BILA</name>
<protein>
    <submittedName>
        <fullName evidence="2">Uncharacterized protein</fullName>
    </submittedName>
</protein>
<evidence type="ECO:0000313" key="1">
    <source>
        <dbReference type="Proteomes" id="UP000046393"/>
    </source>
</evidence>
<reference evidence="2" key="1">
    <citation type="submission" date="2017-02" db="UniProtKB">
        <authorList>
            <consortium name="WormBaseParasite"/>
        </authorList>
    </citation>
    <scope>IDENTIFICATION</scope>
</reference>
<proteinExistence type="predicted"/>
<dbReference type="WBParaSite" id="SMUV_0000617701-mRNA-1">
    <property type="protein sequence ID" value="SMUV_0000617701-mRNA-1"/>
    <property type="gene ID" value="SMUV_0000617701"/>
</dbReference>
<evidence type="ECO:0000313" key="2">
    <source>
        <dbReference type="WBParaSite" id="SMUV_0000617701-mRNA-1"/>
    </source>
</evidence>
<keyword evidence="1" id="KW-1185">Reference proteome</keyword>
<accession>A0A0N5ANI9</accession>
<dbReference type="Proteomes" id="UP000046393">
    <property type="component" value="Unplaced"/>
</dbReference>
<organism evidence="1 2">
    <name type="scientific">Syphacia muris</name>
    <dbReference type="NCBI Taxonomy" id="451379"/>
    <lineage>
        <taxon>Eukaryota</taxon>
        <taxon>Metazoa</taxon>
        <taxon>Ecdysozoa</taxon>
        <taxon>Nematoda</taxon>
        <taxon>Chromadorea</taxon>
        <taxon>Rhabditida</taxon>
        <taxon>Spirurina</taxon>
        <taxon>Oxyuridomorpha</taxon>
        <taxon>Oxyuroidea</taxon>
        <taxon>Oxyuridae</taxon>
        <taxon>Syphacia</taxon>
    </lineage>
</organism>
<sequence length="81" mass="8896">MVGHRRDQSDSNIPLRQCSEFHLCPSATGSQDLSLHIDQTAANVFQNGVLASNLLGHLNDVTSWNQRQEISSSTPKPVIIL</sequence>